<accession>A0ABW3Y3I2</accession>
<protein>
    <submittedName>
        <fullName evidence="2">Glycoside hydrolase family 105 protein</fullName>
    </submittedName>
</protein>
<dbReference type="EMBL" id="JBHTMY010000003">
    <property type="protein sequence ID" value="MFD1316401.1"/>
    <property type="molecule type" value="Genomic_DNA"/>
</dbReference>
<evidence type="ECO:0000313" key="3">
    <source>
        <dbReference type="Proteomes" id="UP001597201"/>
    </source>
</evidence>
<evidence type="ECO:0000256" key="1">
    <source>
        <dbReference type="ARBA" id="ARBA00022801"/>
    </source>
</evidence>
<name>A0ABW3Y3I2_9FLAO</name>
<sequence>MRKLTLLKIEILLIVLLGVLSSNKTNAQDKLDKSTIVPSMIKAMEWQEQHPIFAIAPTDWTNGAYYTGVTRAHQATQNQIFLAAIKTMGYRNEWKTYIRDYHADDVAISYAYLYLEMNTNRKNMVNLEPTESFLQKHLFEDNQWKTGEDKEKSILWWWCDALFMAPPVIVEYAKLKNDESYLDAMHKYYLETYNLLYDKKENLFARDNRFVWTGKETDIKEENGKKVFWSRGNGWVLGGLALILDTMPKDYKYRPFYEQLFKEMATKIKSLQQADGLWTTSLLYPESYAHGEVSGSGFFTFALAWGINNGLLNKDEYSLNVMRGWNALQKCQLENGMVGWVQNIGFDPRPADFDSWQNYGTGAFLLAGSEVLKLKD</sequence>
<keyword evidence="3" id="KW-1185">Reference proteome</keyword>
<organism evidence="2 3">
    <name type="scientific">Namhaeicola litoreus</name>
    <dbReference type="NCBI Taxonomy" id="1052145"/>
    <lineage>
        <taxon>Bacteria</taxon>
        <taxon>Pseudomonadati</taxon>
        <taxon>Bacteroidota</taxon>
        <taxon>Flavobacteriia</taxon>
        <taxon>Flavobacteriales</taxon>
        <taxon>Flavobacteriaceae</taxon>
        <taxon>Namhaeicola</taxon>
    </lineage>
</organism>
<gene>
    <name evidence="2" type="ORF">ACFQ39_12300</name>
</gene>
<reference evidence="3" key="1">
    <citation type="journal article" date="2019" name="Int. J. Syst. Evol. Microbiol.">
        <title>The Global Catalogue of Microorganisms (GCM) 10K type strain sequencing project: providing services to taxonomists for standard genome sequencing and annotation.</title>
        <authorList>
            <consortium name="The Broad Institute Genomics Platform"/>
            <consortium name="The Broad Institute Genome Sequencing Center for Infectious Disease"/>
            <person name="Wu L."/>
            <person name="Ma J."/>
        </authorList>
    </citation>
    <scope>NUCLEOTIDE SEQUENCE [LARGE SCALE GENOMIC DNA]</scope>
    <source>
        <strain evidence="3">CCUG 61485</strain>
    </source>
</reference>
<dbReference type="RefSeq" id="WP_377179341.1">
    <property type="nucleotide sequence ID" value="NZ_JBHTMY010000003.1"/>
</dbReference>
<dbReference type="InterPro" id="IPR012341">
    <property type="entry name" value="6hp_glycosidase-like_sf"/>
</dbReference>
<dbReference type="Proteomes" id="UP001597201">
    <property type="component" value="Unassembled WGS sequence"/>
</dbReference>
<dbReference type="PANTHER" id="PTHR33886:SF8">
    <property type="entry name" value="UNSATURATED RHAMNOGALACTURONAN HYDROLASE (EUROFUNG)"/>
    <property type="match status" value="1"/>
</dbReference>
<dbReference type="InterPro" id="IPR052043">
    <property type="entry name" value="PolySaccharide_Degr_Enz"/>
</dbReference>
<dbReference type="SUPFAM" id="SSF48208">
    <property type="entry name" value="Six-hairpin glycosidases"/>
    <property type="match status" value="1"/>
</dbReference>
<dbReference type="InterPro" id="IPR010905">
    <property type="entry name" value="Glyco_hydro_88"/>
</dbReference>
<proteinExistence type="predicted"/>
<dbReference type="PANTHER" id="PTHR33886">
    <property type="entry name" value="UNSATURATED RHAMNOGALACTURONAN HYDROLASE (EUROFUNG)"/>
    <property type="match status" value="1"/>
</dbReference>
<dbReference type="Pfam" id="PF07470">
    <property type="entry name" value="Glyco_hydro_88"/>
    <property type="match status" value="1"/>
</dbReference>
<dbReference type="Gene3D" id="1.50.10.10">
    <property type="match status" value="1"/>
</dbReference>
<evidence type="ECO:0000313" key="2">
    <source>
        <dbReference type="EMBL" id="MFD1316401.1"/>
    </source>
</evidence>
<dbReference type="GO" id="GO:0016787">
    <property type="term" value="F:hydrolase activity"/>
    <property type="evidence" value="ECO:0007669"/>
    <property type="project" value="UniProtKB-KW"/>
</dbReference>
<comment type="caution">
    <text evidence="2">The sequence shown here is derived from an EMBL/GenBank/DDBJ whole genome shotgun (WGS) entry which is preliminary data.</text>
</comment>
<dbReference type="InterPro" id="IPR008928">
    <property type="entry name" value="6-hairpin_glycosidase_sf"/>
</dbReference>
<keyword evidence="1 2" id="KW-0378">Hydrolase</keyword>